<dbReference type="EMBL" id="BSNS01000026">
    <property type="protein sequence ID" value="GLQ57954.1"/>
    <property type="molecule type" value="Genomic_DNA"/>
</dbReference>
<feature type="transmembrane region" description="Helical" evidence="14">
    <location>
        <begin position="432"/>
        <end position="452"/>
    </location>
</feature>
<gene>
    <name evidence="15" type="ORF">GCM10010862_52130</name>
</gene>
<dbReference type="Pfam" id="PF03062">
    <property type="entry name" value="MBOAT"/>
    <property type="match status" value="1"/>
</dbReference>
<dbReference type="PIRSF" id="PIRSF016636">
    <property type="entry name" value="AlgI_DltB"/>
    <property type="match status" value="1"/>
</dbReference>
<evidence type="ECO:0000256" key="10">
    <source>
        <dbReference type="ARBA" id="ARBA00023136"/>
    </source>
</evidence>
<dbReference type="PIRSF" id="PIRSF500217">
    <property type="entry name" value="AlgI"/>
    <property type="match status" value="1"/>
</dbReference>
<dbReference type="InterPro" id="IPR028362">
    <property type="entry name" value="AlgI"/>
</dbReference>
<evidence type="ECO:0000313" key="15">
    <source>
        <dbReference type="EMBL" id="GLQ57954.1"/>
    </source>
</evidence>
<feature type="transmembrane region" description="Helical" evidence="14">
    <location>
        <begin position="218"/>
        <end position="242"/>
    </location>
</feature>
<dbReference type="Proteomes" id="UP001156691">
    <property type="component" value="Unassembled WGS sequence"/>
</dbReference>
<feature type="transmembrane region" description="Helical" evidence="14">
    <location>
        <begin position="392"/>
        <end position="412"/>
    </location>
</feature>
<feature type="transmembrane region" description="Helical" evidence="14">
    <location>
        <begin position="149"/>
        <end position="170"/>
    </location>
</feature>
<evidence type="ECO:0000256" key="11">
    <source>
        <dbReference type="ARBA" id="ARBA00023315"/>
    </source>
</evidence>
<sequence length="505" mass="55541">MLFNSYEFILSFLPVVLAGFLVLGGLGKRLGVLIWLILASFWFLGSWRVADLLILIGSILSNYAIGRAIVFYREQPLGKVLLGIGVAGNLALIGYFKYSAFIMSNLAEATGMALSIPKVALPLAISFYTFQQIAFLVDARKGLFVKTGFVDYCFFVGFFPQLIAGPLVNFRSVHDQIESAGTFRPDVEKMAFGLAIFVVGLAKKVLIADTVAPTADTIFGAAAAGDVLTMFEAWGGAIAYTLQLYFDFSGYSDMAIGLGMMFGIRLPINFNSPYKATSIVDFWRRWHMTLSAFLRNYLYIGLGGNRKGPVRRYVNLFITMLLGGLWHGAAWTFVVWGALHGIYLIICHAWRHLTGSDGTASTGWALTWFYRCLTLLAVVVGWVYFRAADLNVAHSILGSMFGANGVDLPARLSSLGSSLRWLGVGFRPSPHLPSVEVMAWMAVLTGAVLFAPNTQQIFRYLPDRLARRRLRGLAAHPAVPLALGVVFVVALSQMSAIQVFLYFNF</sequence>
<feature type="transmembrane region" description="Helical" evidence="14">
    <location>
        <begin position="473"/>
        <end position="503"/>
    </location>
</feature>
<dbReference type="InterPro" id="IPR051085">
    <property type="entry name" value="MB_O-acyltransferase"/>
</dbReference>
<evidence type="ECO:0000256" key="4">
    <source>
        <dbReference type="ARBA" id="ARBA00016084"/>
    </source>
</evidence>
<feature type="transmembrane region" description="Helical" evidence="14">
    <location>
        <begin position="53"/>
        <end position="73"/>
    </location>
</feature>
<protein>
    <recommendedName>
        <fullName evidence="4">Probable alginate O-acetylase AlgI</fullName>
    </recommendedName>
    <alternativeName>
        <fullName evidence="12">Alginate biosynthesis protein AlgI</fullName>
    </alternativeName>
</protein>
<evidence type="ECO:0000256" key="3">
    <source>
        <dbReference type="ARBA" id="ARBA00010323"/>
    </source>
</evidence>
<keyword evidence="7 14" id="KW-0812">Transmembrane</keyword>
<evidence type="ECO:0000256" key="1">
    <source>
        <dbReference type="ARBA" id="ARBA00004651"/>
    </source>
</evidence>
<evidence type="ECO:0000313" key="16">
    <source>
        <dbReference type="Proteomes" id="UP001156691"/>
    </source>
</evidence>
<feature type="transmembrane region" description="Helical" evidence="14">
    <location>
        <begin position="366"/>
        <end position="385"/>
    </location>
</feature>
<dbReference type="InterPro" id="IPR004299">
    <property type="entry name" value="MBOAT_fam"/>
</dbReference>
<comment type="similarity">
    <text evidence="3 13">Belongs to the membrane-bound acyltransferase family.</text>
</comment>
<accession>A0ABQ5WCW8</accession>
<feature type="transmembrane region" description="Helical" evidence="14">
    <location>
        <begin position="316"/>
        <end position="346"/>
    </location>
</feature>
<keyword evidence="11 13" id="KW-0012">Acyltransferase</keyword>
<reference evidence="16" key="1">
    <citation type="journal article" date="2019" name="Int. J. Syst. Evol. Microbiol.">
        <title>The Global Catalogue of Microorganisms (GCM) 10K type strain sequencing project: providing services to taxonomists for standard genome sequencing and annotation.</title>
        <authorList>
            <consortium name="The Broad Institute Genomics Platform"/>
            <consortium name="The Broad Institute Genome Sequencing Center for Infectious Disease"/>
            <person name="Wu L."/>
            <person name="Ma J."/>
        </authorList>
    </citation>
    <scope>NUCLEOTIDE SEQUENCE [LARGE SCALE GENOMIC DNA]</scope>
    <source>
        <strain evidence="16">NBRC 112416</strain>
    </source>
</reference>
<dbReference type="PANTHER" id="PTHR13285">
    <property type="entry name" value="ACYLTRANSFERASE"/>
    <property type="match status" value="1"/>
</dbReference>
<keyword evidence="9 14" id="KW-1133">Transmembrane helix</keyword>
<evidence type="ECO:0000256" key="8">
    <source>
        <dbReference type="ARBA" id="ARBA00022841"/>
    </source>
</evidence>
<organism evidence="15 16">
    <name type="scientific">Devosia nitrariae</name>
    <dbReference type="NCBI Taxonomy" id="2071872"/>
    <lineage>
        <taxon>Bacteria</taxon>
        <taxon>Pseudomonadati</taxon>
        <taxon>Pseudomonadota</taxon>
        <taxon>Alphaproteobacteria</taxon>
        <taxon>Hyphomicrobiales</taxon>
        <taxon>Devosiaceae</taxon>
        <taxon>Devosia</taxon>
    </lineage>
</organism>
<dbReference type="InterPro" id="IPR024194">
    <property type="entry name" value="Ac/AlaTfrase_AlgI/DltB"/>
</dbReference>
<evidence type="ECO:0000256" key="12">
    <source>
        <dbReference type="ARBA" id="ARBA00031030"/>
    </source>
</evidence>
<feature type="transmembrane region" description="Helical" evidence="14">
    <location>
        <begin position="119"/>
        <end position="137"/>
    </location>
</feature>
<evidence type="ECO:0000256" key="6">
    <source>
        <dbReference type="ARBA" id="ARBA00022679"/>
    </source>
</evidence>
<evidence type="ECO:0000256" key="5">
    <source>
        <dbReference type="ARBA" id="ARBA00022475"/>
    </source>
</evidence>
<feature type="transmembrane region" description="Helical" evidence="14">
    <location>
        <begin position="190"/>
        <end position="206"/>
    </location>
</feature>
<feature type="transmembrane region" description="Helical" evidence="14">
    <location>
        <begin position="6"/>
        <end position="23"/>
    </location>
</feature>
<keyword evidence="6 13" id="KW-0808">Transferase</keyword>
<keyword evidence="16" id="KW-1185">Reference proteome</keyword>
<feature type="transmembrane region" description="Helical" evidence="14">
    <location>
        <begin position="80"/>
        <end position="99"/>
    </location>
</feature>
<proteinExistence type="inferred from homology"/>
<comment type="pathway">
    <text evidence="2">Glycan biosynthesis; alginate biosynthesis.</text>
</comment>
<comment type="subcellular location">
    <subcellularLocation>
        <location evidence="1">Cell membrane</location>
        <topology evidence="1">Multi-pass membrane protein</topology>
    </subcellularLocation>
</comment>
<evidence type="ECO:0000256" key="13">
    <source>
        <dbReference type="PIRNR" id="PIRNR016636"/>
    </source>
</evidence>
<evidence type="ECO:0000256" key="14">
    <source>
        <dbReference type="SAM" id="Phobius"/>
    </source>
</evidence>
<evidence type="ECO:0000256" key="9">
    <source>
        <dbReference type="ARBA" id="ARBA00022989"/>
    </source>
</evidence>
<keyword evidence="8" id="KW-0016">Alginate biosynthesis</keyword>
<keyword evidence="5 13" id="KW-1003">Cell membrane</keyword>
<feature type="transmembrane region" description="Helical" evidence="14">
    <location>
        <begin position="30"/>
        <end position="47"/>
    </location>
</feature>
<keyword evidence="10 13" id="KW-0472">Membrane</keyword>
<evidence type="ECO:0000256" key="2">
    <source>
        <dbReference type="ARBA" id="ARBA00005182"/>
    </source>
</evidence>
<comment type="caution">
    <text evidence="15">The sequence shown here is derived from an EMBL/GenBank/DDBJ whole genome shotgun (WGS) entry which is preliminary data.</text>
</comment>
<name>A0ABQ5WCW8_9HYPH</name>
<dbReference type="PANTHER" id="PTHR13285:SF23">
    <property type="entry name" value="TEICHOIC ACID D-ALANYLTRANSFERASE"/>
    <property type="match status" value="1"/>
</dbReference>
<evidence type="ECO:0000256" key="7">
    <source>
        <dbReference type="ARBA" id="ARBA00022692"/>
    </source>
</evidence>
<dbReference type="RefSeq" id="WP_348523256.1">
    <property type="nucleotide sequence ID" value="NZ_BSNS01000026.1"/>
</dbReference>